<evidence type="ECO:0000313" key="5">
    <source>
        <dbReference type="EMBL" id="KLE34723.1"/>
    </source>
</evidence>
<dbReference type="Gene3D" id="3.90.79.10">
    <property type="entry name" value="Nucleoside Triphosphate Pyrophosphohydrolase"/>
    <property type="match status" value="1"/>
</dbReference>
<dbReference type="RefSeq" id="WP_047004371.1">
    <property type="nucleotide sequence ID" value="NZ_LBHB01000002.1"/>
</dbReference>
<dbReference type="PRINTS" id="PR00502">
    <property type="entry name" value="NUDIXFAMILY"/>
</dbReference>
<comment type="caution">
    <text evidence="5">The sequence shown here is derived from an EMBL/GenBank/DDBJ whole genome shotgun (WGS) entry which is preliminary data.</text>
</comment>
<keyword evidence="2 3" id="KW-0378">Hydrolase</keyword>
<comment type="cofactor">
    <cofactor evidence="1">
        <name>Mg(2+)</name>
        <dbReference type="ChEBI" id="CHEBI:18420"/>
    </cofactor>
</comment>
<name>A0A0G9MZM1_9SPHN</name>
<feature type="domain" description="Nudix hydrolase" evidence="4">
    <location>
        <begin position="30"/>
        <end position="153"/>
    </location>
</feature>
<dbReference type="InterPro" id="IPR000086">
    <property type="entry name" value="NUDIX_hydrolase_dom"/>
</dbReference>
<dbReference type="InterPro" id="IPR020476">
    <property type="entry name" value="Nudix_hydrolase"/>
</dbReference>
<proteinExistence type="inferred from homology"/>
<evidence type="ECO:0000256" key="2">
    <source>
        <dbReference type="ARBA" id="ARBA00022801"/>
    </source>
</evidence>
<dbReference type="Proteomes" id="UP000053464">
    <property type="component" value="Unassembled WGS sequence"/>
</dbReference>
<dbReference type="InterPro" id="IPR020084">
    <property type="entry name" value="NUDIX_hydrolase_CS"/>
</dbReference>
<dbReference type="PATRIC" id="fig|1581420.6.peg.2298"/>
<comment type="similarity">
    <text evidence="3">Belongs to the Nudix hydrolase family.</text>
</comment>
<dbReference type="Pfam" id="PF00293">
    <property type="entry name" value="NUDIX"/>
    <property type="match status" value="1"/>
</dbReference>
<dbReference type="SUPFAM" id="SSF55811">
    <property type="entry name" value="Nudix"/>
    <property type="match status" value="1"/>
</dbReference>
<dbReference type="AlphaFoldDB" id="A0A0G9MZM1"/>
<dbReference type="PROSITE" id="PS00893">
    <property type="entry name" value="NUDIX_BOX"/>
    <property type="match status" value="1"/>
</dbReference>
<accession>A0A0G9MZM1</accession>
<evidence type="ECO:0000256" key="3">
    <source>
        <dbReference type="RuleBase" id="RU003476"/>
    </source>
</evidence>
<dbReference type="EMBL" id="LBHB01000002">
    <property type="protein sequence ID" value="KLE34723.1"/>
    <property type="molecule type" value="Genomic_DNA"/>
</dbReference>
<gene>
    <name evidence="5" type="ORF">AAW00_11255</name>
</gene>
<evidence type="ECO:0000256" key="1">
    <source>
        <dbReference type="ARBA" id="ARBA00001946"/>
    </source>
</evidence>
<dbReference type="InterPro" id="IPR015797">
    <property type="entry name" value="NUDIX_hydrolase-like_dom_sf"/>
</dbReference>
<organism evidence="5 6">
    <name type="scientific">Aurantiacibacter luteus</name>
    <dbReference type="NCBI Taxonomy" id="1581420"/>
    <lineage>
        <taxon>Bacteria</taxon>
        <taxon>Pseudomonadati</taxon>
        <taxon>Pseudomonadota</taxon>
        <taxon>Alphaproteobacteria</taxon>
        <taxon>Sphingomonadales</taxon>
        <taxon>Erythrobacteraceae</taxon>
        <taxon>Aurantiacibacter</taxon>
    </lineage>
</organism>
<protein>
    <recommendedName>
        <fullName evidence="4">Nudix hydrolase domain-containing protein</fullName>
    </recommendedName>
</protein>
<evidence type="ECO:0000313" key="6">
    <source>
        <dbReference type="Proteomes" id="UP000053464"/>
    </source>
</evidence>
<dbReference type="PROSITE" id="PS51462">
    <property type="entry name" value="NUDIX"/>
    <property type="match status" value="1"/>
</dbReference>
<dbReference type="PANTHER" id="PTHR43046">
    <property type="entry name" value="GDP-MANNOSE MANNOSYL HYDROLASE"/>
    <property type="match status" value="1"/>
</dbReference>
<dbReference type="PANTHER" id="PTHR43046:SF14">
    <property type="entry name" value="MUTT_NUDIX FAMILY PROTEIN"/>
    <property type="match status" value="1"/>
</dbReference>
<dbReference type="STRING" id="1581420.AAW00_11255"/>
<evidence type="ECO:0000259" key="4">
    <source>
        <dbReference type="PROSITE" id="PS51462"/>
    </source>
</evidence>
<keyword evidence="6" id="KW-1185">Reference proteome</keyword>
<sequence>MLNWIPAPIHRALMPLAHALRKAWLRLAKPDIHGVALMGFDAEDRLLLVRHSYGPDRWSMPAGGMARGEDPEHAIRREMREELGLTLEGLELVSQRVETIYGVTNHVWLFTARVLEEPRPDRREVVAAAFCPVDELPEALEKRVRPRLELMDRL</sequence>
<dbReference type="GO" id="GO:0016787">
    <property type="term" value="F:hydrolase activity"/>
    <property type="evidence" value="ECO:0007669"/>
    <property type="project" value="UniProtKB-KW"/>
</dbReference>
<reference evidence="5 6" key="1">
    <citation type="submission" date="2015-04" db="EMBL/GenBank/DDBJ databases">
        <title>The draft genome sequence of Erythrobacter luteus KA37.</title>
        <authorList>
            <person name="Zhuang L."/>
            <person name="Liu Y."/>
            <person name="Shao Z."/>
        </authorList>
    </citation>
    <scope>NUCLEOTIDE SEQUENCE [LARGE SCALE GENOMIC DNA]</scope>
    <source>
        <strain evidence="5 6">KA37</strain>
    </source>
</reference>
<dbReference type="OrthoDB" id="8480561at2"/>